<accession>A0A7Y2PMA3</accession>
<dbReference type="InterPro" id="IPR042529">
    <property type="entry name" value="IF_2B-like_C"/>
</dbReference>
<evidence type="ECO:0000256" key="3">
    <source>
        <dbReference type="HAMAP-Rule" id="MF_01678"/>
    </source>
</evidence>
<dbReference type="NCBIfam" id="NF004326">
    <property type="entry name" value="PRK05720.1"/>
    <property type="match status" value="1"/>
</dbReference>
<evidence type="ECO:0000256" key="2">
    <source>
        <dbReference type="ARBA" id="ARBA00052401"/>
    </source>
</evidence>
<dbReference type="FunFam" id="3.40.50.10470:FF:000006">
    <property type="entry name" value="Methylthioribose-1-phosphate isomerase"/>
    <property type="match status" value="1"/>
</dbReference>
<gene>
    <name evidence="3 4" type="primary">mtnA</name>
    <name evidence="4" type="ORF">HKI81_09845</name>
</gene>
<dbReference type="GO" id="GO:0019509">
    <property type="term" value="P:L-methionine salvage from methylthioadenosine"/>
    <property type="evidence" value="ECO:0007669"/>
    <property type="project" value="UniProtKB-UniRule"/>
</dbReference>
<dbReference type="Pfam" id="PF01008">
    <property type="entry name" value="IF-2B"/>
    <property type="match status" value="1"/>
</dbReference>
<dbReference type="InterPro" id="IPR000649">
    <property type="entry name" value="IF-2B-related"/>
</dbReference>
<dbReference type="EC" id="5.3.1.23" evidence="3"/>
<dbReference type="AlphaFoldDB" id="A0A7Y2PMA3"/>
<sequence length="345" mass="38221">MKEIKTIEFKDGVLYLIDQRKLPLSYEFFECRTYQDVDFAIKDMVVRGAPAIGAAAAYGVVLAARQFMKEEKENFLKNMENALNVLSKSRPTAVNLTWAIGRMRGVLEKVKDLSVSDIYEALKEEANKIYFEDLETNKKMAKIGNEVIKPNAVILTHCNTGALATVGYGTALGVIREAHYSGKNIFVYADETRPRLQGAKLTAWELVQEGIPAKLIADSVAATLIRDGKIDIILVGADRIALNGDTANKIGTFMLSVVAKVYNVPFYVVAPTSTIDFNIETGAEIVIEERSPEEVTHINGVRIAPEGIDVYNPAFDVTPHENITGIITEKGIIRPPFRENILKLR</sequence>
<dbReference type="Proteomes" id="UP000529861">
    <property type="component" value="Unassembled WGS sequence"/>
</dbReference>
<dbReference type="InterPro" id="IPR011559">
    <property type="entry name" value="Initiation_fac_2B_a/b/d"/>
</dbReference>
<name>A0A7Y2PMA3_9THEO</name>
<evidence type="ECO:0000313" key="4">
    <source>
        <dbReference type="EMBL" id="NNG67510.1"/>
    </source>
</evidence>
<evidence type="ECO:0000256" key="1">
    <source>
        <dbReference type="ARBA" id="ARBA00023235"/>
    </source>
</evidence>
<dbReference type="GO" id="GO:0046523">
    <property type="term" value="F:S-methyl-5-thioribose-1-phosphate isomerase activity"/>
    <property type="evidence" value="ECO:0007669"/>
    <property type="project" value="UniProtKB-UniRule"/>
</dbReference>
<keyword evidence="3" id="KW-0486">Methionine biosynthesis</keyword>
<dbReference type="UniPathway" id="UPA00904">
    <property type="reaction ID" value="UER00874"/>
</dbReference>
<dbReference type="InterPro" id="IPR027363">
    <property type="entry name" value="M1Pi_N"/>
</dbReference>
<dbReference type="RefSeq" id="WP_170271310.1">
    <property type="nucleotide sequence ID" value="NZ_JABEQB010000030.1"/>
</dbReference>
<keyword evidence="3" id="KW-0028">Amino-acid biosynthesis</keyword>
<feature type="binding site" evidence="3">
    <location>
        <begin position="248"/>
        <end position="249"/>
    </location>
    <ligand>
        <name>substrate</name>
    </ligand>
</feature>
<dbReference type="HAMAP" id="MF_01678">
    <property type="entry name" value="Salvage_MtnA"/>
    <property type="match status" value="1"/>
</dbReference>
<feature type="site" description="Transition state stabilizer" evidence="3">
    <location>
        <position position="158"/>
    </location>
</feature>
<protein>
    <recommendedName>
        <fullName evidence="3">Methylthioribose-1-phosphate isomerase</fullName>
        <shortName evidence="3">M1Pi</shortName>
        <shortName evidence="3">MTR-1-P isomerase</shortName>
        <ecNumber evidence="3">5.3.1.23</ecNumber>
    </recommendedName>
    <alternativeName>
        <fullName evidence="3">S-methyl-5-thioribose-1-phosphate isomerase</fullName>
    </alternativeName>
</protein>
<dbReference type="PANTHER" id="PTHR43475:SF1">
    <property type="entry name" value="METHYLTHIORIBOSE-1-PHOSPHATE ISOMERASE"/>
    <property type="match status" value="1"/>
</dbReference>
<dbReference type="NCBIfam" id="TIGR00512">
    <property type="entry name" value="salvage_mtnA"/>
    <property type="match status" value="1"/>
</dbReference>
<organism evidence="4 5">
    <name type="scientific">Caldanaerobacter subterraneus</name>
    <dbReference type="NCBI Taxonomy" id="911092"/>
    <lineage>
        <taxon>Bacteria</taxon>
        <taxon>Bacillati</taxon>
        <taxon>Bacillota</taxon>
        <taxon>Clostridia</taxon>
        <taxon>Thermoanaerobacterales</taxon>
        <taxon>Thermoanaerobacteraceae</taxon>
        <taxon>Caldanaerobacter</taxon>
    </lineage>
</organism>
<feature type="binding site" evidence="3">
    <location>
        <begin position="47"/>
        <end position="49"/>
    </location>
    <ligand>
        <name>substrate</name>
    </ligand>
</feature>
<comment type="caution">
    <text evidence="4">The sequence shown here is derived from an EMBL/GenBank/DDBJ whole genome shotgun (WGS) entry which is preliminary data.</text>
</comment>
<dbReference type="EMBL" id="JABEQB010000030">
    <property type="protein sequence ID" value="NNG67510.1"/>
    <property type="molecule type" value="Genomic_DNA"/>
</dbReference>
<dbReference type="Gene3D" id="3.40.50.10470">
    <property type="entry name" value="Translation initiation factor eif-2b, domain 2"/>
    <property type="match status" value="1"/>
</dbReference>
<feature type="binding site" evidence="3">
    <location>
        <position position="90"/>
    </location>
    <ligand>
        <name>substrate</name>
    </ligand>
</feature>
<dbReference type="Gene3D" id="1.20.120.420">
    <property type="entry name" value="translation initiation factor eif-2b, domain 1"/>
    <property type="match status" value="1"/>
</dbReference>
<keyword evidence="1 3" id="KW-0413">Isomerase</keyword>
<dbReference type="NCBIfam" id="TIGR00524">
    <property type="entry name" value="eIF-2B_rel"/>
    <property type="match status" value="1"/>
</dbReference>
<dbReference type="SUPFAM" id="SSF100950">
    <property type="entry name" value="NagB/RpiA/CoA transferase-like"/>
    <property type="match status" value="1"/>
</dbReference>
<reference evidence="4 5" key="1">
    <citation type="submission" date="2020-04" db="EMBL/GenBank/DDBJ databases">
        <title>Draft genome sequence of Caldanaerobacter sunterraneus. strain 1523vc isolated from Griffin hot spring, Kamchatka, Russia.</title>
        <authorList>
            <person name="Toshchakov S.V."/>
            <person name="Podosokorskaya O.A."/>
            <person name="Kublanov I.V."/>
            <person name="Korzhenkov A."/>
            <person name="Patrushev M.V."/>
        </authorList>
    </citation>
    <scope>NUCLEOTIDE SEQUENCE [LARGE SCALE GENOMIC DNA]</scope>
    <source>
        <strain evidence="4 5">1523vc</strain>
    </source>
</reference>
<comment type="similarity">
    <text evidence="3">Belongs to the EIF-2B alpha/beta/delta subunits family. MtnA subfamily.</text>
</comment>
<evidence type="ECO:0000313" key="5">
    <source>
        <dbReference type="Proteomes" id="UP000529861"/>
    </source>
</evidence>
<dbReference type="InterPro" id="IPR005251">
    <property type="entry name" value="IF-M1Pi"/>
</dbReference>
<proteinExistence type="inferred from homology"/>
<feature type="binding site" evidence="3">
    <location>
        <position position="197"/>
    </location>
    <ligand>
        <name>substrate</name>
    </ligand>
</feature>
<dbReference type="InterPro" id="IPR037171">
    <property type="entry name" value="NagB/RpiA_transferase-like"/>
</dbReference>
<comment type="function">
    <text evidence="3">Catalyzes the interconversion of methylthioribose-1-phosphate (MTR-1-P) into methylthioribulose-1-phosphate (MTRu-1-P).</text>
</comment>
<comment type="pathway">
    <text evidence="3">Amino-acid biosynthesis; L-methionine biosynthesis via salvage pathway; L-methionine from S-methyl-5-thio-alpha-D-ribose 1-phosphate: step 1/6.</text>
</comment>
<comment type="catalytic activity">
    <reaction evidence="2 3">
        <text>5-(methylsulfanyl)-alpha-D-ribose 1-phosphate = 5-(methylsulfanyl)-D-ribulose 1-phosphate</text>
        <dbReference type="Rhea" id="RHEA:19989"/>
        <dbReference type="ChEBI" id="CHEBI:58533"/>
        <dbReference type="ChEBI" id="CHEBI:58548"/>
        <dbReference type="EC" id="5.3.1.23"/>
    </reaction>
</comment>
<feature type="active site" description="Proton donor" evidence="3">
    <location>
        <position position="238"/>
    </location>
</feature>
<dbReference type="FunFam" id="1.20.120.420:FF:000003">
    <property type="entry name" value="Methylthioribose-1-phosphate isomerase"/>
    <property type="match status" value="1"/>
</dbReference>
<dbReference type="PANTHER" id="PTHR43475">
    <property type="entry name" value="METHYLTHIORIBOSE-1-PHOSPHATE ISOMERASE"/>
    <property type="match status" value="1"/>
</dbReference>